<gene>
    <name evidence="2" type="ORF">WMO41_15320</name>
</gene>
<feature type="transmembrane region" description="Helical" evidence="1">
    <location>
        <begin position="7"/>
        <end position="29"/>
    </location>
</feature>
<dbReference type="EMBL" id="JBBMFJ010000051">
    <property type="protein sequence ID" value="MEQ2564516.1"/>
    <property type="molecule type" value="Genomic_DNA"/>
</dbReference>
<keyword evidence="1" id="KW-0812">Transmembrane</keyword>
<keyword evidence="1" id="KW-0472">Membrane</keyword>
<protein>
    <submittedName>
        <fullName evidence="2">Uncharacterized protein</fullName>
    </submittedName>
</protein>
<sequence length="152" mass="17025">MSETFDRAWYVTIDIILFMIAMITLFLFYQPTTAYTDSAANAGQELTSDLSYAPNDRTVTVDVGNGQTETKAVGEYLTKDAVFEELMHLPRSVQTVQIGGKTYKNGIDASETDISHLILTNGMKEVYLDMTSSLYQKELTITNHEVTAINYK</sequence>
<evidence type="ECO:0000313" key="2">
    <source>
        <dbReference type="EMBL" id="MEQ2564516.1"/>
    </source>
</evidence>
<name>A0ABV1HQA6_9FIRM</name>
<keyword evidence="1" id="KW-1133">Transmembrane helix</keyword>
<dbReference type="Proteomes" id="UP001437460">
    <property type="component" value="Unassembled WGS sequence"/>
</dbReference>
<evidence type="ECO:0000256" key="1">
    <source>
        <dbReference type="SAM" id="Phobius"/>
    </source>
</evidence>
<comment type="caution">
    <text evidence="2">The sequence shown here is derived from an EMBL/GenBank/DDBJ whole genome shotgun (WGS) entry which is preliminary data.</text>
</comment>
<reference evidence="2 3" key="1">
    <citation type="submission" date="2024-03" db="EMBL/GenBank/DDBJ databases">
        <title>Human intestinal bacterial collection.</title>
        <authorList>
            <person name="Pauvert C."/>
            <person name="Hitch T.C.A."/>
            <person name="Clavel T."/>
        </authorList>
    </citation>
    <scope>NUCLEOTIDE SEQUENCE [LARGE SCALE GENOMIC DNA]</scope>
    <source>
        <strain evidence="2 3">CLA-AP-H27</strain>
    </source>
</reference>
<keyword evidence="3" id="KW-1185">Reference proteome</keyword>
<evidence type="ECO:0000313" key="3">
    <source>
        <dbReference type="Proteomes" id="UP001437460"/>
    </source>
</evidence>
<dbReference type="RefSeq" id="WP_349230500.1">
    <property type="nucleotide sequence ID" value="NZ_JBBMFJ010000051.1"/>
</dbReference>
<organism evidence="2 3">
    <name type="scientific">Ventrimonas faecis</name>
    <dbReference type="NCBI Taxonomy" id="3133170"/>
    <lineage>
        <taxon>Bacteria</taxon>
        <taxon>Bacillati</taxon>
        <taxon>Bacillota</taxon>
        <taxon>Clostridia</taxon>
        <taxon>Lachnospirales</taxon>
        <taxon>Lachnospiraceae</taxon>
        <taxon>Ventrimonas</taxon>
    </lineage>
</organism>
<accession>A0ABV1HQA6</accession>
<proteinExistence type="predicted"/>